<dbReference type="AlphaFoldDB" id="A0A7R8WIB5"/>
<dbReference type="EMBL" id="OB662083">
    <property type="protein sequence ID" value="CAD7229471.1"/>
    <property type="molecule type" value="Genomic_DNA"/>
</dbReference>
<feature type="compositionally biased region" description="Low complexity" evidence="1">
    <location>
        <begin position="362"/>
        <end position="372"/>
    </location>
</feature>
<organism evidence="2">
    <name type="scientific">Cyprideis torosa</name>
    <dbReference type="NCBI Taxonomy" id="163714"/>
    <lineage>
        <taxon>Eukaryota</taxon>
        <taxon>Metazoa</taxon>
        <taxon>Ecdysozoa</taxon>
        <taxon>Arthropoda</taxon>
        <taxon>Crustacea</taxon>
        <taxon>Oligostraca</taxon>
        <taxon>Ostracoda</taxon>
        <taxon>Podocopa</taxon>
        <taxon>Podocopida</taxon>
        <taxon>Cytherocopina</taxon>
        <taxon>Cytheroidea</taxon>
        <taxon>Cytherideidae</taxon>
        <taxon>Cyprideis</taxon>
    </lineage>
</organism>
<accession>A0A7R8WIB5</accession>
<feature type="region of interest" description="Disordered" evidence="1">
    <location>
        <begin position="353"/>
        <end position="431"/>
    </location>
</feature>
<reference evidence="2" key="1">
    <citation type="submission" date="2020-11" db="EMBL/GenBank/DDBJ databases">
        <authorList>
            <person name="Tran Van P."/>
        </authorList>
    </citation>
    <scope>NUCLEOTIDE SEQUENCE</scope>
</reference>
<sequence length="683" mass="74765">MSLKLWFHCRVGLEFLWDNGKEMLSESSLPTPILEKSDSTLAVVGIAVAVPPQNSIKSRTYGRTGRLQLALKDDDEASKASTACLNPSSSLYFCSSSPCWASILYIRTLSQPAASSRSVCSRIIELNVDRMTPRTRNGRPWTSTWYPMFSVLSFSARGSYLPTFNCIFPPGAGGCQALSFITEVSEAGQGALQNSEDYVPHDTLGDHQLTEYISGNLRYDPSDPKRETVDIHLWKPPWSFTTFSIFALNSGKFPLCEATSLSRSSGLRISRLAFLNKILGTALAKEGSASPPCFVFAYSIPSHAHAGSFNHCFAVRLSDLSSSRMRFNEGDAALQNPYNILGIPYLIFSQTSSTPAHSGGVSPRSNRSSTPRRNPHSAPSRAFASDARRPSAVVPRAKGTSSSSRSTIGGSSGAKLPALAGGCSPSRSGAPSRLSSFRIAVGSSLSEECLTDFRMTMTVVLREPPHRWKSGLTNPTGEVRFLLCGSLADLVPAPREVDRHPSMERHSLRLEGNLAYRRKRQYKVASLTPDLSNAMRSFFATPSGPVAVPGLRRFMITPFRSPALELDVPIKMCPRFPSHPVSMPHPKEIPAEQNCYDRCDPKTNERKCQGFGVHFVTSSSVMAIVKQGDHRIKMSKAGLQHLLGYLQVMGKILQYRVFWLARVTVDSDFEETSLCSSPASGKQ</sequence>
<name>A0A7R8WIB5_9CRUS</name>
<gene>
    <name evidence="2" type="ORF">CTOB1V02_LOCUS7340</name>
</gene>
<evidence type="ECO:0000256" key="1">
    <source>
        <dbReference type="SAM" id="MobiDB-lite"/>
    </source>
</evidence>
<evidence type="ECO:0000313" key="2">
    <source>
        <dbReference type="EMBL" id="CAD7229471.1"/>
    </source>
</evidence>
<protein>
    <submittedName>
        <fullName evidence="2">Uncharacterized protein</fullName>
    </submittedName>
</protein>
<feature type="compositionally biased region" description="Low complexity" evidence="1">
    <location>
        <begin position="399"/>
        <end position="409"/>
    </location>
</feature>
<proteinExistence type="predicted"/>